<keyword evidence="5" id="KW-1185">Reference proteome</keyword>
<dbReference type="Proteomes" id="UP001496720">
    <property type="component" value="Unassembled WGS sequence"/>
</dbReference>
<protein>
    <submittedName>
        <fullName evidence="4">Acyl carrier protein</fullName>
    </submittedName>
</protein>
<keyword evidence="1" id="KW-0596">Phosphopantetheine</keyword>
<evidence type="ECO:0000256" key="1">
    <source>
        <dbReference type="ARBA" id="ARBA00022450"/>
    </source>
</evidence>
<dbReference type="InterPro" id="IPR020806">
    <property type="entry name" value="PKS_PP-bd"/>
</dbReference>
<dbReference type="Gene3D" id="1.10.1200.10">
    <property type="entry name" value="ACP-like"/>
    <property type="match status" value="1"/>
</dbReference>
<evidence type="ECO:0000313" key="4">
    <source>
        <dbReference type="EMBL" id="MER6169295.1"/>
    </source>
</evidence>
<evidence type="ECO:0000256" key="2">
    <source>
        <dbReference type="ARBA" id="ARBA00022553"/>
    </source>
</evidence>
<dbReference type="InterPro" id="IPR009081">
    <property type="entry name" value="PP-bd_ACP"/>
</dbReference>
<evidence type="ECO:0000259" key="3">
    <source>
        <dbReference type="PROSITE" id="PS50075"/>
    </source>
</evidence>
<dbReference type="InterPro" id="IPR036736">
    <property type="entry name" value="ACP-like_sf"/>
</dbReference>
<dbReference type="PROSITE" id="PS50075">
    <property type="entry name" value="CARRIER"/>
    <property type="match status" value="1"/>
</dbReference>
<comment type="caution">
    <text evidence="4">The sequence shown here is derived from an EMBL/GenBank/DDBJ whole genome shotgun (WGS) entry which is preliminary data.</text>
</comment>
<dbReference type="Pfam" id="PF00550">
    <property type="entry name" value="PP-binding"/>
    <property type="match status" value="1"/>
</dbReference>
<reference evidence="4 5" key="1">
    <citation type="submission" date="2024-06" db="EMBL/GenBank/DDBJ databases">
        <title>The Natural Products Discovery Center: Release of the First 8490 Sequenced Strains for Exploring Actinobacteria Biosynthetic Diversity.</title>
        <authorList>
            <person name="Kalkreuter E."/>
            <person name="Kautsar S.A."/>
            <person name="Yang D."/>
            <person name="Bader C.D."/>
            <person name="Teijaro C.N."/>
            <person name="Fluegel L."/>
            <person name="Davis C.M."/>
            <person name="Simpson J.R."/>
            <person name="Lauterbach L."/>
            <person name="Steele A.D."/>
            <person name="Gui C."/>
            <person name="Meng S."/>
            <person name="Li G."/>
            <person name="Viehrig K."/>
            <person name="Ye F."/>
            <person name="Su P."/>
            <person name="Kiefer A.F."/>
            <person name="Nichols A."/>
            <person name="Cepeda A.J."/>
            <person name="Yan W."/>
            <person name="Fan B."/>
            <person name="Jiang Y."/>
            <person name="Adhikari A."/>
            <person name="Zheng C.-J."/>
            <person name="Schuster L."/>
            <person name="Cowan T.M."/>
            <person name="Smanski M.J."/>
            <person name="Chevrette M.G."/>
            <person name="De Carvalho L.P.S."/>
            <person name="Shen B."/>
        </authorList>
    </citation>
    <scope>NUCLEOTIDE SEQUENCE [LARGE SCALE GENOMIC DNA]</scope>
    <source>
        <strain evidence="4 5">NPDC001615</strain>
    </source>
</reference>
<dbReference type="EMBL" id="JBEOZY010000063">
    <property type="protein sequence ID" value="MER6169295.1"/>
    <property type="molecule type" value="Genomic_DNA"/>
</dbReference>
<dbReference type="SUPFAM" id="SSF47336">
    <property type="entry name" value="ACP-like"/>
    <property type="match status" value="1"/>
</dbReference>
<dbReference type="RefSeq" id="WP_352150474.1">
    <property type="nucleotide sequence ID" value="NZ_JBEOZY010000063.1"/>
</dbReference>
<gene>
    <name evidence="4" type="ORF">ABT188_32915</name>
</gene>
<feature type="domain" description="Carrier" evidence="3">
    <location>
        <begin position="1"/>
        <end position="72"/>
    </location>
</feature>
<proteinExistence type="predicted"/>
<name>A0ABV1T5N0_9ACTN</name>
<organism evidence="4 5">
    <name type="scientific">Streptomyces violaceorubidus</name>
    <dbReference type="NCBI Taxonomy" id="284042"/>
    <lineage>
        <taxon>Bacteria</taxon>
        <taxon>Bacillati</taxon>
        <taxon>Actinomycetota</taxon>
        <taxon>Actinomycetes</taxon>
        <taxon>Kitasatosporales</taxon>
        <taxon>Streptomycetaceae</taxon>
        <taxon>Streptomyces</taxon>
    </lineage>
</organism>
<dbReference type="SMART" id="SM00823">
    <property type="entry name" value="PKS_PP"/>
    <property type="match status" value="1"/>
</dbReference>
<evidence type="ECO:0000313" key="5">
    <source>
        <dbReference type="Proteomes" id="UP001496720"/>
    </source>
</evidence>
<accession>A0ABV1T5N0</accession>
<sequence>MTPFEMMRLMARTLDISHMETDDSFFEFGGNSLLAWQMIVELEERYGVRISLLDLVRSPTPDQLAAFVADRGTLDSTANR</sequence>
<keyword evidence="2" id="KW-0597">Phosphoprotein</keyword>